<dbReference type="EMBL" id="CP065383">
    <property type="protein sequence ID" value="QPM67052.1"/>
    <property type="molecule type" value="Genomic_DNA"/>
</dbReference>
<feature type="binding site" evidence="6">
    <location>
        <begin position="16"/>
        <end position="23"/>
    </location>
    <ligand>
        <name>ATP</name>
        <dbReference type="ChEBI" id="CHEBI:30616"/>
    </ligand>
</feature>
<dbReference type="GO" id="GO:0051539">
    <property type="term" value="F:4 iron, 4 sulfur cluster binding"/>
    <property type="evidence" value="ECO:0007669"/>
    <property type="project" value="TreeGrafter"/>
</dbReference>
<keyword evidence="5 6" id="KW-0411">Iron-sulfur</keyword>
<dbReference type="RefSeq" id="WP_218112277.1">
    <property type="nucleotide sequence ID" value="NZ_CP065383.1"/>
</dbReference>
<keyword evidence="3 6" id="KW-0067">ATP-binding</keyword>
<evidence type="ECO:0000256" key="6">
    <source>
        <dbReference type="HAMAP-Rule" id="MF_02040"/>
    </source>
</evidence>
<keyword evidence="6" id="KW-0378">Hydrolase</keyword>
<keyword evidence="1 6" id="KW-0479">Metal-binding</keyword>
<dbReference type="Gene3D" id="3.40.50.300">
    <property type="entry name" value="P-loop containing nucleotide triphosphate hydrolases"/>
    <property type="match status" value="1"/>
</dbReference>
<dbReference type="InterPro" id="IPR019591">
    <property type="entry name" value="Mrp/NBP35_ATP-bd"/>
</dbReference>
<dbReference type="AlphaFoldDB" id="A0A7T1F1T7"/>
<evidence type="ECO:0000313" key="7">
    <source>
        <dbReference type="EMBL" id="QPM67052.1"/>
    </source>
</evidence>
<evidence type="ECO:0000256" key="2">
    <source>
        <dbReference type="ARBA" id="ARBA00022741"/>
    </source>
</evidence>
<dbReference type="GO" id="GO:0005524">
    <property type="term" value="F:ATP binding"/>
    <property type="evidence" value="ECO:0007669"/>
    <property type="project" value="UniProtKB-UniRule"/>
</dbReference>
<dbReference type="PROSITE" id="PS01215">
    <property type="entry name" value="MRP"/>
    <property type="match status" value="1"/>
</dbReference>
<keyword evidence="2 6" id="KW-0547">Nucleotide-binding</keyword>
<dbReference type="InterPro" id="IPR027417">
    <property type="entry name" value="P-loop_NTPase"/>
</dbReference>
<dbReference type="PANTHER" id="PTHR42961:SF2">
    <property type="entry name" value="IRON-SULFUR PROTEIN NUBPL"/>
    <property type="match status" value="1"/>
</dbReference>
<evidence type="ECO:0000256" key="3">
    <source>
        <dbReference type="ARBA" id="ARBA00022840"/>
    </source>
</evidence>
<keyword evidence="4 6" id="KW-0408">Iron</keyword>
<proteinExistence type="inferred from homology"/>
<dbReference type="InterPro" id="IPR044304">
    <property type="entry name" value="NUBPL-like"/>
</dbReference>
<comment type="function">
    <text evidence="6">Binds and transfers iron-sulfur (Fe-S) clusters to target apoproteins. Can hydrolyze ATP.</text>
</comment>
<keyword evidence="8" id="KW-1185">Reference proteome</keyword>
<dbReference type="FunFam" id="3.40.50.300:FF:001119">
    <property type="entry name" value="Iron-sulfur cluster carrier protein"/>
    <property type="match status" value="1"/>
</dbReference>
<dbReference type="GO" id="GO:0046872">
    <property type="term" value="F:metal ion binding"/>
    <property type="evidence" value="ECO:0007669"/>
    <property type="project" value="UniProtKB-KW"/>
</dbReference>
<dbReference type="SUPFAM" id="SSF52540">
    <property type="entry name" value="P-loop containing nucleoside triphosphate hydrolases"/>
    <property type="match status" value="1"/>
</dbReference>
<accession>A0A7T1F1T7</accession>
<evidence type="ECO:0000313" key="8">
    <source>
        <dbReference type="Proteomes" id="UP000594463"/>
    </source>
</evidence>
<name>A0A7T1F1T7_ATRLM</name>
<dbReference type="PANTHER" id="PTHR42961">
    <property type="entry name" value="IRON-SULFUR PROTEIN NUBPL"/>
    <property type="match status" value="1"/>
</dbReference>
<dbReference type="Pfam" id="PF10609">
    <property type="entry name" value="ParA"/>
    <property type="match status" value="1"/>
</dbReference>
<evidence type="ECO:0000256" key="4">
    <source>
        <dbReference type="ARBA" id="ARBA00023004"/>
    </source>
</evidence>
<dbReference type="CDD" id="cd02037">
    <property type="entry name" value="Mrp_NBP35"/>
    <property type="match status" value="1"/>
</dbReference>
<dbReference type="GO" id="GO:0140663">
    <property type="term" value="F:ATP-dependent FeS chaperone activity"/>
    <property type="evidence" value="ECO:0007669"/>
    <property type="project" value="InterPro"/>
</dbReference>
<dbReference type="Proteomes" id="UP000594463">
    <property type="component" value="Chromosome"/>
</dbReference>
<reference evidence="7 8" key="1">
    <citation type="journal article" date="2021" name="Nat. Commun.">
        <title>Isolation of a member of the candidate phylum Atribacteria reveals a unique cell membrane structure.</title>
        <authorList>
            <person name="Taiki K."/>
            <person name="Nobu M.K."/>
            <person name="Kusada H."/>
            <person name="Meng X.-Y."/>
            <person name="Hosoki N."/>
            <person name="Uematsu K."/>
            <person name="Yoshioka H."/>
            <person name="Kamagata Y."/>
            <person name="Tamaki H."/>
        </authorList>
    </citation>
    <scope>NUCLEOTIDE SEQUENCE [LARGE SCALE GENOMIC DNA]</scope>
    <source>
        <strain evidence="7 8">RT761</strain>
    </source>
</reference>
<sequence length="251" mass="27663">MELNPNINRTIAVMSGKGGVGKSSVSALLTVEMARRGLKVGIMDADITGPSVPTMFGIVNIRPTINEAGIFPVETEKYKIQVISINLLLERPDQPVIWRGPLLSKAIQDFWNEVLWSDLDFLILDMPPGTGDVPLTVLQSMPLDGAVIVSSPQDLAFMIVKKAIHMVQQLQKPVLGLVENMSFIQCPKCQEIIYPFGQPKGKDISTQLQIPFLGELPIDPVLSEYCDAGKIEEYENPKIKNIVDMLMVGFS</sequence>
<protein>
    <recommendedName>
        <fullName evidence="6">Iron-sulfur cluster carrier protein</fullName>
    </recommendedName>
</protein>
<gene>
    <name evidence="7" type="primary">apbC</name>
    <name evidence="7" type="ORF">RT761_00240</name>
</gene>
<dbReference type="GO" id="GO:0016887">
    <property type="term" value="F:ATP hydrolysis activity"/>
    <property type="evidence" value="ECO:0007669"/>
    <property type="project" value="UniProtKB-UniRule"/>
</dbReference>
<evidence type="ECO:0000256" key="1">
    <source>
        <dbReference type="ARBA" id="ARBA00022723"/>
    </source>
</evidence>
<comment type="similarity">
    <text evidence="6">Belongs to the Mrp/NBP35 ATP-binding proteins family.</text>
</comment>
<dbReference type="HAMAP" id="MF_02040">
    <property type="entry name" value="Mrp_NBP35"/>
    <property type="match status" value="1"/>
</dbReference>
<evidence type="ECO:0000256" key="5">
    <source>
        <dbReference type="ARBA" id="ARBA00023014"/>
    </source>
</evidence>
<dbReference type="InterPro" id="IPR000808">
    <property type="entry name" value="Mrp-like_CS"/>
</dbReference>
<dbReference type="InterPro" id="IPR033756">
    <property type="entry name" value="YlxH/NBP35"/>
</dbReference>
<dbReference type="GO" id="GO:0016226">
    <property type="term" value="P:iron-sulfur cluster assembly"/>
    <property type="evidence" value="ECO:0007669"/>
    <property type="project" value="InterPro"/>
</dbReference>
<organism evidence="7 8">
    <name type="scientific">Atribacter laminatus</name>
    <dbReference type="NCBI Taxonomy" id="2847778"/>
    <lineage>
        <taxon>Bacteria</taxon>
        <taxon>Pseudomonadati</taxon>
        <taxon>Atribacterota</taxon>
        <taxon>Atribacteria</taxon>
        <taxon>Atribacterales</taxon>
        <taxon>Atribacteraceae</taxon>
        <taxon>Atribacter</taxon>
    </lineage>
</organism>
<dbReference type="KEGG" id="alam:RT761_00240"/>
<comment type="subunit">
    <text evidence="6">Homodimer.</text>
</comment>